<protein>
    <submittedName>
        <fullName evidence="5">Phage transcriptional regulator</fullName>
    </submittedName>
    <submittedName>
        <fullName evidence="6">Putative HTH-type transcriptional regulator</fullName>
    </submittedName>
    <submittedName>
        <fullName evidence="7">S24 family peptidase</fullName>
    </submittedName>
</protein>
<keyword evidence="2" id="KW-0238">DNA-binding</keyword>
<evidence type="ECO:0000313" key="9">
    <source>
        <dbReference type="Proteomes" id="UP001177592"/>
    </source>
</evidence>
<dbReference type="GO" id="GO:0003677">
    <property type="term" value="F:DNA binding"/>
    <property type="evidence" value="ECO:0007669"/>
    <property type="project" value="UniProtKB-KW"/>
</dbReference>
<dbReference type="Proteomes" id="UP000295134">
    <property type="component" value="Chromosome"/>
</dbReference>
<evidence type="ECO:0000256" key="2">
    <source>
        <dbReference type="ARBA" id="ARBA00023125"/>
    </source>
</evidence>
<evidence type="ECO:0000256" key="3">
    <source>
        <dbReference type="ARBA" id="ARBA00023163"/>
    </source>
</evidence>
<evidence type="ECO:0000313" key="8">
    <source>
        <dbReference type="Proteomes" id="UP000295134"/>
    </source>
</evidence>
<dbReference type="GeneID" id="96877616"/>
<dbReference type="Pfam" id="PF00717">
    <property type="entry name" value="Peptidase_S24"/>
    <property type="match status" value="1"/>
</dbReference>
<keyword evidence="3" id="KW-0804">Transcription</keyword>
<dbReference type="RefSeq" id="WP_026824110.1">
    <property type="nucleotide sequence ID" value="NZ_CP038613.1"/>
</dbReference>
<dbReference type="SMART" id="SM00530">
    <property type="entry name" value="HTH_XRE"/>
    <property type="match status" value="1"/>
</dbReference>
<dbReference type="KEGG" id="ans:ArsFIN_25850"/>
<accession>D2U1D8</accession>
<dbReference type="InterPro" id="IPR039418">
    <property type="entry name" value="LexA-like"/>
</dbReference>
<evidence type="ECO:0000259" key="4">
    <source>
        <dbReference type="PROSITE" id="PS50943"/>
    </source>
</evidence>
<dbReference type="Pfam" id="PF01381">
    <property type="entry name" value="HTH_3"/>
    <property type="match status" value="1"/>
</dbReference>
<dbReference type="PANTHER" id="PTHR40661:SF3">
    <property type="entry name" value="FELS-1 PROPHAGE TRANSCRIPTIONAL REGULATOR"/>
    <property type="match status" value="1"/>
</dbReference>
<dbReference type="PANTHER" id="PTHR40661">
    <property type="match status" value="1"/>
</dbReference>
<reference evidence="7" key="3">
    <citation type="submission" date="2023-04" db="EMBL/GenBank/DDBJ databases">
        <title>Genome dynamics across the evolutionary transition to endosymbiosis.</title>
        <authorList>
            <person name="Siozios S."/>
            <person name="Nadal-Jimenez P."/>
            <person name="Azagi T."/>
            <person name="Sprong H."/>
            <person name="Frost C.L."/>
            <person name="Parratt S.R."/>
            <person name="Taylor G."/>
            <person name="Brettell L."/>
            <person name="Lew K.C."/>
            <person name="Croft L."/>
            <person name="King K.C."/>
            <person name="Brockhurst M.A."/>
            <person name="Hypsa V."/>
            <person name="Novakova E."/>
            <person name="Darby A.C."/>
            <person name="Hurst G.D.D."/>
        </authorList>
    </citation>
    <scope>NUCLEOTIDE SEQUENCE</scope>
    <source>
        <strain evidence="7">ANv_CAN</strain>
    </source>
</reference>
<reference evidence="5" key="1">
    <citation type="journal article" date="2010" name="Insect Mol. Biol.">
        <title>The draft genome sequence of Arsenophonus nasoniae, son-killer bacterium of Nasonia vitripennis, reveals genes associated with virulence and symbiosis.</title>
        <authorList>
            <person name="Wilkes T."/>
            <person name="Darby A.C."/>
            <person name="Choi J."/>
            <person name="Colborne J.K."/>
            <person name="Werren J.H."/>
            <person name="Hurst G.D.D."/>
        </authorList>
    </citation>
    <scope>NUCLEOTIDE SEQUENCE</scope>
</reference>
<evidence type="ECO:0000256" key="1">
    <source>
        <dbReference type="ARBA" id="ARBA00023015"/>
    </source>
</evidence>
<reference evidence="6 8" key="2">
    <citation type="submission" date="2019-03" db="EMBL/GenBank/DDBJ databases">
        <title>Long-read sequencing reveals hyperdense prophage content in a complex bacterial symbiont genome.</title>
        <authorList>
            <person name="Frost C.L."/>
            <person name="Siozios S."/>
            <person name="Nadal-Jimenez P."/>
            <person name="Brockhurst M.A."/>
            <person name="King K.C."/>
            <person name="Darby A.C."/>
            <person name="Hurst G.D.D."/>
        </authorList>
    </citation>
    <scope>NUCLEOTIDE SEQUENCE [LARGE SCALE GENOMIC DNA]</scope>
    <source>
        <strain evidence="6 8">FIN</strain>
    </source>
</reference>
<proteinExistence type="predicted"/>
<dbReference type="CDD" id="cd06529">
    <property type="entry name" value="S24_LexA-like"/>
    <property type="match status" value="1"/>
</dbReference>
<dbReference type="InterPro" id="IPR015927">
    <property type="entry name" value="Peptidase_S24_S26A/B/C"/>
</dbReference>
<sequence length="209" mass="23098">MKKTTINERIILRMRQLKLKHKDIVKATKASKGAVSQWVNGGNKPSADYVAALAHVLKVSEKWLLEGELNDEVIPYHNKMKKIPLLSLEQAVTWSDSIMNNDHWIETSSNTNNSCFAVQIKGDSMVSTTGSGISLPEGAFLIIDPKYKVSSGLIVAAHLPSSDAIIIKKLIIDGPNIYLVSINPNYKPIQIDTLDYIIGVGTRIEFDLV</sequence>
<dbReference type="CDD" id="cd00093">
    <property type="entry name" value="HTH_XRE"/>
    <property type="match status" value="1"/>
</dbReference>
<gene>
    <name evidence="5" type="ORF">ARN_23570</name>
    <name evidence="6" type="ORF">ArsFIN_25850</name>
    <name evidence="7" type="ORF">QE258_11820</name>
</gene>
<dbReference type="EMBL" id="FN545237">
    <property type="protein sequence ID" value="CBA74538.1"/>
    <property type="molecule type" value="Genomic_DNA"/>
</dbReference>
<feature type="domain" description="HTH cro/C1-type" evidence="4">
    <location>
        <begin position="31"/>
        <end position="64"/>
    </location>
</feature>
<keyword evidence="1" id="KW-0805">Transcription regulation</keyword>
<dbReference type="Proteomes" id="UP001177592">
    <property type="component" value="Chromosome"/>
</dbReference>
<dbReference type="InterPro" id="IPR010982">
    <property type="entry name" value="Lambda_DNA-bd_dom_sf"/>
</dbReference>
<dbReference type="SUPFAM" id="SSF51306">
    <property type="entry name" value="LexA/Signal peptidase"/>
    <property type="match status" value="1"/>
</dbReference>
<dbReference type="EMBL" id="CP038613">
    <property type="protein sequence ID" value="QBY44012.1"/>
    <property type="molecule type" value="Genomic_DNA"/>
</dbReference>
<evidence type="ECO:0000313" key="6">
    <source>
        <dbReference type="EMBL" id="QBY44012.1"/>
    </source>
</evidence>
<dbReference type="PROSITE" id="PS50943">
    <property type="entry name" value="HTH_CROC1"/>
    <property type="match status" value="1"/>
</dbReference>
<evidence type="ECO:0000313" key="7">
    <source>
        <dbReference type="EMBL" id="WGM04326.1"/>
    </source>
</evidence>
<dbReference type="EMBL" id="CP123523">
    <property type="protein sequence ID" value="WGM04326.1"/>
    <property type="molecule type" value="Genomic_DNA"/>
</dbReference>
<organism evidence="5">
    <name type="scientific">Arsenophonus nasoniae</name>
    <name type="common">son-killer infecting Nasonia vitripennis</name>
    <dbReference type="NCBI Taxonomy" id="638"/>
    <lineage>
        <taxon>Bacteria</taxon>
        <taxon>Pseudomonadati</taxon>
        <taxon>Pseudomonadota</taxon>
        <taxon>Gammaproteobacteria</taxon>
        <taxon>Enterobacterales</taxon>
        <taxon>Morganellaceae</taxon>
        <taxon>Arsenophonus</taxon>
    </lineage>
</organism>
<dbReference type="SUPFAM" id="SSF47413">
    <property type="entry name" value="lambda repressor-like DNA-binding domains"/>
    <property type="match status" value="1"/>
</dbReference>
<name>D2U1D8_9GAMM</name>
<keyword evidence="9" id="KW-1185">Reference proteome</keyword>
<dbReference type="Gene3D" id="1.10.260.40">
    <property type="entry name" value="lambda repressor-like DNA-binding domains"/>
    <property type="match status" value="1"/>
</dbReference>
<evidence type="ECO:0000313" key="5">
    <source>
        <dbReference type="EMBL" id="CBA74538.1"/>
    </source>
</evidence>
<dbReference type="InterPro" id="IPR001387">
    <property type="entry name" value="Cro/C1-type_HTH"/>
</dbReference>
<dbReference type="InterPro" id="IPR036286">
    <property type="entry name" value="LexA/Signal_pep-like_sf"/>
</dbReference>
<dbReference type="Gene3D" id="2.10.109.10">
    <property type="entry name" value="Umud Fragment, subunit A"/>
    <property type="match status" value="1"/>
</dbReference>
<dbReference type="AlphaFoldDB" id="D2U1D8"/>